<proteinExistence type="predicted"/>
<feature type="transmembrane region" description="Helical" evidence="1">
    <location>
        <begin position="132"/>
        <end position="153"/>
    </location>
</feature>
<reference evidence="2" key="2">
    <citation type="submission" date="2018-05" db="EMBL/GenBank/DDBJ databases">
        <title>OmerRS3 (Oryza meridionalis Reference Sequence Version 3).</title>
        <authorList>
            <person name="Zhang J."/>
            <person name="Kudrna D."/>
            <person name="Lee S."/>
            <person name="Talag J."/>
            <person name="Welchert J."/>
            <person name="Wing R.A."/>
        </authorList>
    </citation>
    <scope>NUCLEOTIDE SEQUENCE [LARGE SCALE GENOMIC DNA]</scope>
    <source>
        <strain evidence="2">cv. OR44</strain>
    </source>
</reference>
<dbReference type="AlphaFoldDB" id="A0A0E0F614"/>
<dbReference type="HOGENOM" id="CLU_649542_0_0_1"/>
<organism evidence="2">
    <name type="scientific">Oryza meridionalis</name>
    <dbReference type="NCBI Taxonomy" id="40149"/>
    <lineage>
        <taxon>Eukaryota</taxon>
        <taxon>Viridiplantae</taxon>
        <taxon>Streptophyta</taxon>
        <taxon>Embryophyta</taxon>
        <taxon>Tracheophyta</taxon>
        <taxon>Spermatophyta</taxon>
        <taxon>Magnoliopsida</taxon>
        <taxon>Liliopsida</taxon>
        <taxon>Poales</taxon>
        <taxon>Poaceae</taxon>
        <taxon>BOP clade</taxon>
        <taxon>Oryzoideae</taxon>
        <taxon>Oryzeae</taxon>
        <taxon>Oryzinae</taxon>
        <taxon>Oryza</taxon>
    </lineage>
</organism>
<name>A0A0E0F614_9ORYZ</name>
<feature type="transmembrane region" description="Helical" evidence="1">
    <location>
        <begin position="376"/>
        <end position="394"/>
    </location>
</feature>
<keyword evidence="1" id="KW-1133">Transmembrane helix</keyword>
<feature type="transmembrane region" description="Helical" evidence="1">
    <location>
        <begin position="447"/>
        <end position="470"/>
    </location>
</feature>
<keyword evidence="1" id="KW-0472">Membrane</keyword>
<reference evidence="2" key="1">
    <citation type="submission" date="2015-04" db="UniProtKB">
        <authorList>
            <consortium name="EnsemblPlants"/>
        </authorList>
    </citation>
    <scope>IDENTIFICATION</scope>
</reference>
<feature type="transmembrane region" description="Helical" evidence="1">
    <location>
        <begin position="305"/>
        <end position="323"/>
    </location>
</feature>
<dbReference type="Gramene" id="OMERI11G12040.1">
    <property type="protein sequence ID" value="OMERI11G12040.1"/>
    <property type="gene ID" value="OMERI11G12040"/>
</dbReference>
<feature type="transmembrane region" description="Helical" evidence="1">
    <location>
        <begin position="222"/>
        <end position="245"/>
    </location>
</feature>
<accession>A0A0E0F614</accession>
<sequence>MASVFSALNRMFSRMLSSPTELPLYNNRPVEGVTRAGHVKEVAERLKAFFQKATVGRNAVMLPSLLGKIFISRSNHAGLRAWGTTTVWLHAVPLLMNVLCAGMVADLPAAGTATSDDDDDHPRDIYVNVERMCTAAYVSTALMTLAASASLLLLDASLYYVLVVVTLLLLVLGFLAFLFWQQMNLDGNGSAAAGGERRRSHGCGHIKAAMYFSRHNATLTRLSAMSSDVASFVFAGLSGAIVGYVKASASTRPPAGAGHRMPEELMLYSGALGLATALITAVPPWVVEPRGRGLRDRFVNVHARVLAYAALLFLALACVLAAQEILHGWAVLIAFANLAFAAVCFRVDFLAAAVLQDDDDANGAGVDQEGGGGVTNFFVALYHPSALGMLMAAYSTYAGGKEAAHLSWLFKCFVWLLVGSIVTYLCRMVIKVEMRGASTLVRRKVELLWTRMSVILALLALAFCVIAVVVPGSRSEIVAVFV</sequence>
<keyword evidence="3" id="KW-1185">Reference proteome</keyword>
<feature type="transmembrane region" description="Helical" evidence="1">
    <location>
        <begin position="406"/>
        <end position="426"/>
    </location>
</feature>
<protein>
    <submittedName>
        <fullName evidence="2">Uncharacterized protein</fullName>
    </submittedName>
</protein>
<dbReference type="EnsemblPlants" id="OMERI11G12040.1">
    <property type="protein sequence ID" value="OMERI11G12040.1"/>
    <property type="gene ID" value="OMERI11G12040"/>
</dbReference>
<feature type="transmembrane region" description="Helical" evidence="1">
    <location>
        <begin position="265"/>
        <end position="285"/>
    </location>
</feature>
<feature type="transmembrane region" description="Helical" evidence="1">
    <location>
        <begin position="329"/>
        <end position="355"/>
    </location>
</feature>
<dbReference type="Proteomes" id="UP000008021">
    <property type="component" value="Chromosome 11"/>
</dbReference>
<dbReference type="STRING" id="40149.A0A0E0F614"/>
<keyword evidence="1" id="KW-0812">Transmembrane</keyword>
<evidence type="ECO:0000313" key="2">
    <source>
        <dbReference type="EnsemblPlants" id="OMERI11G12040.1"/>
    </source>
</evidence>
<evidence type="ECO:0000313" key="3">
    <source>
        <dbReference type="Proteomes" id="UP000008021"/>
    </source>
</evidence>
<feature type="transmembrane region" description="Helical" evidence="1">
    <location>
        <begin position="159"/>
        <end position="180"/>
    </location>
</feature>
<evidence type="ECO:0000256" key="1">
    <source>
        <dbReference type="SAM" id="Phobius"/>
    </source>
</evidence>